<name>A0ABT3U609_9ACTN</name>
<dbReference type="EMBL" id="JAPHNL010000317">
    <property type="protein sequence ID" value="MCX3063640.1"/>
    <property type="molecule type" value="Genomic_DNA"/>
</dbReference>
<organism evidence="2 3">
    <name type="scientific">Streptomyces beihaiensis</name>
    <dbReference type="NCBI Taxonomy" id="2984495"/>
    <lineage>
        <taxon>Bacteria</taxon>
        <taxon>Bacillati</taxon>
        <taxon>Actinomycetota</taxon>
        <taxon>Actinomycetes</taxon>
        <taxon>Kitasatosporales</taxon>
        <taxon>Streptomycetaceae</taxon>
        <taxon>Streptomyces</taxon>
    </lineage>
</organism>
<accession>A0ABT3U609</accession>
<keyword evidence="3" id="KW-1185">Reference proteome</keyword>
<reference evidence="2" key="1">
    <citation type="submission" date="2022-10" db="EMBL/GenBank/DDBJ databases">
        <title>Streptomyces beihaiensis sp. nov., a chitin degrading actinobacterium, isolated from shrimp pond soil.</title>
        <authorList>
            <person name="Xie J."/>
            <person name="Shen N."/>
        </authorList>
    </citation>
    <scope>NUCLEOTIDE SEQUENCE</scope>
    <source>
        <strain evidence="2">GXMU-J5</strain>
    </source>
</reference>
<gene>
    <name evidence="2" type="ORF">OFY01_28530</name>
</gene>
<dbReference type="Pfam" id="PF04149">
    <property type="entry name" value="DUF397"/>
    <property type="match status" value="1"/>
</dbReference>
<evidence type="ECO:0000259" key="1">
    <source>
        <dbReference type="Pfam" id="PF04149"/>
    </source>
</evidence>
<dbReference type="Proteomes" id="UP001163064">
    <property type="component" value="Unassembled WGS sequence"/>
</dbReference>
<dbReference type="RefSeq" id="WP_266604757.1">
    <property type="nucleotide sequence ID" value="NZ_JAPHNL010000317.1"/>
</dbReference>
<evidence type="ECO:0000313" key="3">
    <source>
        <dbReference type="Proteomes" id="UP001163064"/>
    </source>
</evidence>
<dbReference type="InterPro" id="IPR007278">
    <property type="entry name" value="DUF397"/>
</dbReference>
<feature type="domain" description="DUF397" evidence="1">
    <location>
        <begin position="15"/>
        <end position="69"/>
    </location>
</feature>
<sequence length="69" mass="7628">MNTKHRLLNLASDDAHWFKSSYSNGAGGECLECSVRSGEAVHVRDSKRKDGDVISFASQAWSNFLGNIR</sequence>
<protein>
    <submittedName>
        <fullName evidence="2">DUF397 domain-containing protein</fullName>
    </submittedName>
</protein>
<proteinExistence type="predicted"/>
<evidence type="ECO:0000313" key="2">
    <source>
        <dbReference type="EMBL" id="MCX3063640.1"/>
    </source>
</evidence>
<comment type="caution">
    <text evidence="2">The sequence shown here is derived from an EMBL/GenBank/DDBJ whole genome shotgun (WGS) entry which is preliminary data.</text>
</comment>